<dbReference type="SUPFAM" id="SSF54637">
    <property type="entry name" value="Thioesterase/thiol ester dehydrase-isomerase"/>
    <property type="match status" value="1"/>
</dbReference>
<evidence type="ECO:0000313" key="2">
    <source>
        <dbReference type="EMBL" id="SEK26622.1"/>
    </source>
</evidence>
<protein>
    <submittedName>
        <fullName evidence="2">Thioesterase domain-containing protein, putative</fullName>
    </submittedName>
</protein>
<evidence type="ECO:0000313" key="3">
    <source>
        <dbReference type="Proteomes" id="UP000185766"/>
    </source>
</evidence>
<evidence type="ECO:0000259" key="1">
    <source>
        <dbReference type="Pfam" id="PF09500"/>
    </source>
</evidence>
<dbReference type="NCBIfam" id="TIGR02447">
    <property type="entry name" value="yiiD_Cterm"/>
    <property type="match status" value="1"/>
</dbReference>
<keyword evidence="3" id="KW-1185">Reference proteome</keyword>
<reference evidence="2 3" key="1">
    <citation type="submission" date="2016-10" db="EMBL/GenBank/DDBJ databases">
        <authorList>
            <person name="de Groot N.N."/>
        </authorList>
    </citation>
    <scope>NUCLEOTIDE SEQUENCE [LARGE SCALE GENOMIC DNA]</scope>
    <source>
        <strain evidence="2 3">JCM 19513</strain>
    </source>
</reference>
<dbReference type="Pfam" id="PF09500">
    <property type="entry name" value="YiiD_C"/>
    <property type="match status" value="1"/>
</dbReference>
<dbReference type="InterPro" id="IPR012660">
    <property type="entry name" value="YiiD_C"/>
</dbReference>
<dbReference type="RefSeq" id="WP_074864296.1">
    <property type="nucleotide sequence ID" value="NZ_FOAS01000001.1"/>
</dbReference>
<feature type="domain" description="Thioesterase putative" evidence="1">
    <location>
        <begin position="8"/>
        <end position="149"/>
    </location>
</feature>
<dbReference type="InterPro" id="IPR029069">
    <property type="entry name" value="HotDog_dom_sf"/>
</dbReference>
<dbReference type="EMBL" id="FOAS01000001">
    <property type="protein sequence ID" value="SEK26622.1"/>
    <property type="molecule type" value="Genomic_DNA"/>
</dbReference>
<dbReference type="Proteomes" id="UP000185766">
    <property type="component" value="Unassembled WGS sequence"/>
</dbReference>
<organism evidence="2 3">
    <name type="scientific">Atopomonas hussainii</name>
    <dbReference type="NCBI Taxonomy" id="1429083"/>
    <lineage>
        <taxon>Bacteria</taxon>
        <taxon>Pseudomonadati</taxon>
        <taxon>Pseudomonadota</taxon>
        <taxon>Gammaproteobacteria</taxon>
        <taxon>Pseudomonadales</taxon>
        <taxon>Pseudomonadaceae</taxon>
        <taxon>Atopomonas</taxon>
    </lineage>
</organism>
<accession>A0A1H7FQ82</accession>
<name>A0A1H7FQ82_9GAMM</name>
<dbReference type="STRING" id="1429083.GCA_001885685_02302"/>
<dbReference type="AlphaFoldDB" id="A0A1H7FQ82"/>
<dbReference type="Gene3D" id="3.10.129.10">
    <property type="entry name" value="Hotdog Thioesterase"/>
    <property type="match status" value="1"/>
</dbReference>
<proteinExistence type="predicted"/>
<gene>
    <name evidence="2" type="ORF">SAMN05216214_101260</name>
</gene>
<sequence>MAQATPRYLEAILHHDIPLTRAMGLRVLSWEDRQLRLGIPLAANINHKSSMFGGSLYCAAVLAGWGWLHMRLHEAGINDGHIVIQQGAVDYPVPALGDVVSECSDPGDAAWEKFLKVYQRHGRARLNLQSRVLCDNQEVVSFSGQYVLHR</sequence>